<dbReference type="PaxDb" id="121845-A0A1S4ET01"/>
<reference evidence="3" key="1">
    <citation type="submission" date="2025-08" db="UniProtKB">
        <authorList>
            <consortium name="RefSeq"/>
        </authorList>
    </citation>
    <scope>IDENTIFICATION</scope>
</reference>
<accession>A0A1S4ET01</accession>
<feature type="region of interest" description="Disordered" evidence="1">
    <location>
        <begin position="66"/>
        <end position="112"/>
    </location>
</feature>
<feature type="compositionally biased region" description="Low complexity" evidence="1">
    <location>
        <begin position="90"/>
        <end position="112"/>
    </location>
</feature>
<gene>
    <name evidence="3" type="primary">LOC103524585</name>
</gene>
<dbReference type="Proteomes" id="UP000079169">
    <property type="component" value="Unplaced"/>
</dbReference>
<dbReference type="RefSeq" id="XP_017305157.1">
    <property type="nucleotide sequence ID" value="XM_017449668.2"/>
</dbReference>
<evidence type="ECO:0000313" key="2">
    <source>
        <dbReference type="Proteomes" id="UP000079169"/>
    </source>
</evidence>
<proteinExistence type="predicted"/>
<evidence type="ECO:0000313" key="3">
    <source>
        <dbReference type="RefSeq" id="XP_017305157.1"/>
    </source>
</evidence>
<sequence length="132" mass="14709">MPMTISAIKTMTCVNHPFKGLLASASSLRICGSLVIEEERKRVLELKKRVQEEVKMQWENDHRKVCDELLSPSSETNDPPSEDYEKMASDHPLSSSSVSPDSMYSKSITSSSVSITLSSIKKTSMAWLKTLV</sequence>
<dbReference type="AlphaFoldDB" id="A0A1S4ET01"/>
<protein>
    <submittedName>
        <fullName evidence="3">Uncharacterized protein LOC103524585</fullName>
    </submittedName>
</protein>
<name>A0A1S4ET01_DIACI</name>
<dbReference type="GeneID" id="103524585"/>
<keyword evidence="2" id="KW-1185">Reference proteome</keyword>
<evidence type="ECO:0000256" key="1">
    <source>
        <dbReference type="SAM" id="MobiDB-lite"/>
    </source>
</evidence>
<dbReference type="KEGG" id="dci:103524585"/>
<organism evidence="2 3">
    <name type="scientific">Diaphorina citri</name>
    <name type="common">Asian citrus psyllid</name>
    <dbReference type="NCBI Taxonomy" id="121845"/>
    <lineage>
        <taxon>Eukaryota</taxon>
        <taxon>Metazoa</taxon>
        <taxon>Ecdysozoa</taxon>
        <taxon>Arthropoda</taxon>
        <taxon>Hexapoda</taxon>
        <taxon>Insecta</taxon>
        <taxon>Pterygota</taxon>
        <taxon>Neoptera</taxon>
        <taxon>Paraneoptera</taxon>
        <taxon>Hemiptera</taxon>
        <taxon>Sternorrhyncha</taxon>
        <taxon>Psylloidea</taxon>
        <taxon>Psyllidae</taxon>
        <taxon>Diaphorininae</taxon>
        <taxon>Diaphorina</taxon>
    </lineage>
</organism>